<dbReference type="KEGG" id="llu:AKJ09_00923"/>
<feature type="domain" description="Protein kinase" evidence="5">
    <location>
        <begin position="22"/>
        <end position="288"/>
    </location>
</feature>
<proteinExistence type="predicted"/>
<dbReference type="PANTHER" id="PTHR43289:SF6">
    <property type="entry name" value="SERINE_THREONINE-PROTEIN KINASE NEKL-3"/>
    <property type="match status" value="1"/>
</dbReference>
<dbReference type="CDD" id="cd14014">
    <property type="entry name" value="STKc_PknB_like"/>
    <property type="match status" value="1"/>
</dbReference>
<evidence type="ECO:0000256" key="4">
    <source>
        <dbReference type="ARBA" id="ARBA00022840"/>
    </source>
</evidence>
<dbReference type="AlphaFoldDB" id="A0A0K1PME1"/>
<dbReference type="OrthoDB" id="5495090at2"/>
<evidence type="ECO:0000259" key="5">
    <source>
        <dbReference type="PROSITE" id="PS50011"/>
    </source>
</evidence>
<sequence length="341" mass="37298">MTPADPRTQALKRVGQTLNNKWTIDRLVDVGGMAAVYAATHRNGKKVAIKMLHPFIAAHEDVRERFLREGYVANQVDHPGAVSVLDDDMTPDGAPFLVMELLDGESLDHWLARVGGTLPLPDVLAVADQVLDVLHAFHARGVIHRDIKPGNLYITRQGLVKVLDFGLARLRDPRFNGAPTATGIVLGTAAYMPPEQAQGKTDQIDIRSDVFAVGAVMFRALAGRAVHDAKAPTERLFQAMKDRAISLGVVVPQMPTWVVGIVDKALAFDKKERWATADDMRKAVRTTFAQLREEAHRVRAPLGSTPPEHDASMEVSEIFDAILEPSIVVDVSFGDTKVSNV</sequence>
<dbReference type="InterPro" id="IPR011009">
    <property type="entry name" value="Kinase-like_dom_sf"/>
</dbReference>
<keyword evidence="6" id="KW-0723">Serine/threonine-protein kinase</keyword>
<dbReference type="GO" id="GO:0004674">
    <property type="term" value="F:protein serine/threonine kinase activity"/>
    <property type="evidence" value="ECO:0007669"/>
    <property type="project" value="UniProtKB-KW"/>
</dbReference>
<gene>
    <name evidence="6" type="ORF">AKJ09_00923</name>
</gene>
<evidence type="ECO:0000313" key="7">
    <source>
        <dbReference type="Proteomes" id="UP000064967"/>
    </source>
</evidence>
<dbReference type="STRING" id="1391654.AKJ09_00923"/>
<dbReference type="InterPro" id="IPR008271">
    <property type="entry name" value="Ser/Thr_kinase_AS"/>
</dbReference>
<dbReference type="PANTHER" id="PTHR43289">
    <property type="entry name" value="MITOGEN-ACTIVATED PROTEIN KINASE KINASE KINASE 20-RELATED"/>
    <property type="match status" value="1"/>
</dbReference>
<evidence type="ECO:0000256" key="2">
    <source>
        <dbReference type="ARBA" id="ARBA00022741"/>
    </source>
</evidence>
<dbReference type="InterPro" id="IPR000719">
    <property type="entry name" value="Prot_kinase_dom"/>
</dbReference>
<dbReference type="EMBL" id="CP012333">
    <property type="protein sequence ID" value="AKU94259.1"/>
    <property type="molecule type" value="Genomic_DNA"/>
</dbReference>
<keyword evidence="1" id="KW-0808">Transferase</keyword>
<keyword evidence="3 6" id="KW-0418">Kinase</keyword>
<keyword evidence="7" id="KW-1185">Reference proteome</keyword>
<evidence type="ECO:0000256" key="1">
    <source>
        <dbReference type="ARBA" id="ARBA00022679"/>
    </source>
</evidence>
<evidence type="ECO:0000256" key="3">
    <source>
        <dbReference type="ARBA" id="ARBA00022777"/>
    </source>
</evidence>
<reference evidence="6 7" key="1">
    <citation type="submission" date="2015-08" db="EMBL/GenBank/DDBJ databases">
        <authorList>
            <person name="Babu N.S."/>
            <person name="Beckwith C.J."/>
            <person name="Beseler K.G."/>
            <person name="Brison A."/>
            <person name="Carone J.V."/>
            <person name="Caskin T.P."/>
            <person name="Diamond M."/>
            <person name="Durham M.E."/>
            <person name="Foxe J.M."/>
            <person name="Go M."/>
            <person name="Henderson B.A."/>
            <person name="Jones I.B."/>
            <person name="McGettigan J.A."/>
            <person name="Micheletti S.J."/>
            <person name="Nasrallah M.E."/>
            <person name="Ortiz D."/>
            <person name="Piller C.R."/>
            <person name="Privatt S.R."/>
            <person name="Schneider S.L."/>
            <person name="Sharp S."/>
            <person name="Smith T.C."/>
            <person name="Stanton J.D."/>
            <person name="Ullery H.E."/>
            <person name="Wilson R.J."/>
            <person name="Serrano M.G."/>
            <person name="Buck G."/>
            <person name="Lee V."/>
            <person name="Wang Y."/>
            <person name="Carvalho R."/>
            <person name="Voegtly L."/>
            <person name="Shi R."/>
            <person name="Duckworth R."/>
            <person name="Johnson A."/>
            <person name="Loviza R."/>
            <person name="Walstead R."/>
            <person name="Shah Z."/>
            <person name="Kiflezghi M."/>
            <person name="Wade K."/>
            <person name="Ball S.L."/>
            <person name="Bradley K.W."/>
            <person name="Asai D.J."/>
            <person name="Bowman C.A."/>
            <person name="Russell D.A."/>
            <person name="Pope W.H."/>
            <person name="Jacobs-Sera D."/>
            <person name="Hendrix R.W."/>
            <person name="Hatfull G.F."/>
        </authorList>
    </citation>
    <scope>NUCLEOTIDE SEQUENCE [LARGE SCALE GENOMIC DNA]</scope>
    <source>
        <strain evidence="6 7">DSM 27648</strain>
    </source>
</reference>
<dbReference type="SUPFAM" id="SSF56112">
    <property type="entry name" value="Protein kinase-like (PK-like)"/>
    <property type="match status" value="1"/>
</dbReference>
<dbReference type="Proteomes" id="UP000064967">
    <property type="component" value="Chromosome"/>
</dbReference>
<dbReference type="GO" id="GO:0005524">
    <property type="term" value="F:ATP binding"/>
    <property type="evidence" value="ECO:0007669"/>
    <property type="project" value="UniProtKB-KW"/>
</dbReference>
<dbReference type="SMART" id="SM00220">
    <property type="entry name" value="S_TKc"/>
    <property type="match status" value="1"/>
</dbReference>
<dbReference type="RefSeq" id="WP_146645883.1">
    <property type="nucleotide sequence ID" value="NZ_CP012333.1"/>
</dbReference>
<keyword evidence="4" id="KW-0067">ATP-binding</keyword>
<dbReference type="PROSITE" id="PS50011">
    <property type="entry name" value="PROTEIN_KINASE_DOM"/>
    <property type="match status" value="1"/>
</dbReference>
<evidence type="ECO:0000313" key="6">
    <source>
        <dbReference type="EMBL" id="AKU94259.1"/>
    </source>
</evidence>
<dbReference type="Gene3D" id="3.30.200.20">
    <property type="entry name" value="Phosphorylase Kinase, domain 1"/>
    <property type="match status" value="1"/>
</dbReference>
<accession>A0A0K1PME1</accession>
<protein>
    <submittedName>
        <fullName evidence="6">Serine/threonine protein kinase PknB</fullName>
    </submittedName>
</protein>
<dbReference type="Gene3D" id="1.10.510.10">
    <property type="entry name" value="Transferase(Phosphotransferase) domain 1"/>
    <property type="match status" value="1"/>
</dbReference>
<name>A0A0K1PME1_9BACT</name>
<keyword evidence="2" id="KW-0547">Nucleotide-binding</keyword>
<dbReference type="Pfam" id="PF00069">
    <property type="entry name" value="Pkinase"/>
    <property type="match status" value="1"/>
</dbReference>
<dbReference type="PROSITE" id="PS00108">
    <property type="entry name" value="PROTEIN_KINASE_ST"/>
    <property type="match status" value="1"/>
</dbReference>
<organism evidence="6 7">
    <name type="scientific">Labilithrix luteola</name>
    <dbReference type="NCBI Taxonomy" id="1391654"/>
    <lineage>
        <taxon>Bacteria</taxon>
        <taxon>Pseudomonadati</taxon>
        <taxon>Myxococcota</taxon>
        <taxon>Polyangia</taxon>
        <taxon>Polyangiales</taxon>
        <taxon>Labilitrichaceae</taxon>
        <taxon>Labilithrix</taxon>
    </lineage>
</organism>